<name>A0A1M5NJV6_9BRAD</name>
<evidence type="ECO:0000256" key="10">
    <source>
        <dbReference type="ARBA" id="ARBA00029409"/>
    </source>
</evidence>
<gene>
    <name evidence="14" type="ORF">SAMN05444169_4702</name>
</gene>
<dbReference type="Gene3D" id="3.30.70.560">
    <property type="entry name" value="7,8-Dihydro-6-hydroxymethylpterin-pyrophosphokinase HPPK"/>
    <property type="match status" value="1"/>
</dbReference>
<comment type="function">
    <text evidence="10">Catalyzes the transfer of pyrophosphate from adenosine triphosphate (ATP) to 6-hydroxymethyl-7,8-dihydropterin, an enzymatic step in folate biosynthesis pathway.</text>
</comment>
<evidence type="ECO:0000256" key="9">
    <source>
        <dbReference type="ARBA" id="ARBA00022909"/>
    </source>
</evidence>
<dbReference type="PANTHER" id="PTHR43071">
    <property type="entry name" value="2-AMINO-4-HYDROXY-6-HYDROXYMETHYLDIHYDROPTERIDINE PYROPHOSPHOKINASE"/>
    <property type="match status" value="1"/>
</dbReference>
<evidence type="ECO:0000256" key="7">
    <source>
        <dbReference type="ARBA" id="ARBA00022777"/>
    </source>
</evidence>
<dbReference type="Proteomes" id="UP000190675">
    <property type="component" value="Chromosome I"/>
</dbReference>
<dbReference type="AlphaFoldDB" id="A0A1M5NJV6"/>
<evidence type="ECO:0000256" key="4">
    <source>
        <dbReference type="ARBA" id="ARBA00016218"/>
    </source>
</evidence>
<keyword evidence="5" id="KW-0808">Transferase</keyword>
<dbReference type="GO" id="GO:0046654">
    <property type="term" value="P:tetrahydrofolate biosynthetic process"/>
    <property type="evidence" value="ECO:0007669"/>
    <property type="project" value="UniProtKB-UniPathway"/>
</dbReference>
<accession>A0A1M5NJV6</accession>
<dbReference type="OrthoDB" id="9808041at2"/>
<dbReference type="GO" id="GO:0003848">
    <property type="term" value="F:2-amino-4-hydroxy-6-hydroxymethyldihydropteridine diphosphokinase activity"/>
    <property type="evidence" value="ECO:0007669"/>
    <property type="project" value="UniProtKB-EC"/>
</dbReference>
<evidence type="ECO:0000256" key="1">
    <source>
        <dbReference type="ARBA" id="ARBA00005051"/>
    </source>
</evidence>
<evidence type="ECO:0000259" key="13">
    <source>
        <dbReference type="PROSITE" id="PS00794"/>
    </source>
</evidence>
<dbReference type="GO" id="GO:0046656">
    <property type="term" value="P:folic acid biosynthetic process"/>
    <property type="evidence" value="ECO:0007669"/>
    <property type="project" value="UniProtKB-KW"/>
</dbReference>
<dbReference type="Pfam" id="PF01288">
    <property type="entry name" value="HPPK"/>
    <property type="match status" value="1"/>
</dbReference>
<dbReference type="EC" id="2.7.6.3" evidence="3"/>
<protein>
    <recommendedName>
        <fullName evidence="4">2-amino-4-hydroxy-6-hydroxymethyldihydropteridine pyrophosphokinase</fullName>
        <ecNumber evidence="3">2.7.6.3</ecNumber>
    </recommendedName>
    <alternativeName>
        <fullName evidence="11">6-hydroxymethyl-7,8-dihydropterin pyrophosphokinase</fullName>
    </alternativeName>
    <alternativeName>
        <fullName evidence="12">7,8-dihydro-6-hydroxymethylpterin-pyrophosphokinase</fullName>
    </alternativeName>
</protein>
<keyword evidence="8" id="KW-0067">ATP-binding</keyword>
<dbReference type="GO" id="GO:0005524">
    <property type="term" value="F:ATP binding"/>
    <property type="evidence" value="ECO:0007669"/>
    <property type="project" value="UniProtKB-KW"/>
</dbReference>
<reference evidence="14 15" key="1">
    <citation type="submission" date="2016-11" db="EMBL/GenBank/DDBJ databases">
        <authorList>
            <person name="Jaros S."/>
            <person name="Januszkiewicz K."/>
            <person name="Wedrychowicz H."/>
        </authorList>
    </citation>
    <scope>NUCLEOTIDE SEQUENCE [LARGE SCALE GENOMIC DNA]</scope>
    <source>
        <strain evidence="14 15">GAS242</strain>
    </source>
</reference>
<keyword evidence="9" id="KW-0289">Folate biosynthesis</keyword>
<dbReference type="PROSITE" id="PS00794">
    <property type="entry name" value="HPPK"/>
    <property type="match status" value="1"/>
</dbReference>
<organism evidence="14 15">
    <name type="scientific">Bradyrhizobium erythrophlei</name>
    <dbReference type="NCBI Taxonomy" id="1437360"/>
    <lineage>
        <taxon>Bacteria</taxon>
        <taxon>Pseudomonadati</taxon>
        <taxon>Pseudomonadota</taxon>
        <taxon>Alphaproteobacteria</taxon>
        <taxon>Hyphomicrobiales</taxon>
        <taxon>Nitrobacteraceae</taxon>
        <taxon>Bradyrhizobium</taxon>
    </lineage>
</organism>
<dbReference type="CDD" id="cd00483">
    <property type="entry name" value="HPPK"/>
    <property type="match status" value="1"/>
</dbReference>
<dbReference type="NCBIfam" id="TIGR01498">
    <property type="entry name" value="folK"/>
    <property type="match status" value="1"/>
</dbReference>
<evidence type="ECO:0000256" key="12">
    <source>
        <dbReference type="ARBA" id="ARBA00033413"/>
    </source>
</evidence>
<dbReference type="PANTHER" id="PTHR43071:SF1">
    <property type="entry name" value="2-AMINO-4-HYDROXY-6-HYDROXYMETHYLDIHYDROPTERIDINE PYROPHOSPHOKINASE"/>
    <property type="match status" value="1"/>
</dbReference>
<comment type="pathway">
    <text evidence="1">Cofactor biosynthesis; tetrahydrofolate biosynthesis; 2-amino-4-hydroxy-6-hydroxymethyl-7,8-dihydropteridine diphosphate from 7,8-dihydroneopterin triphosphate: step 4/4.</text>
</comment>
<dbReference type="EMBL" id="LT670818">
    <property type="protein sequence ID" value="SHG89798.1"/>
    <property type="molecule type" value="Genomic_DNA"/>
</dbReference>
<evidence type="ECO:0000256" key="11">
    <source>
        <dbReference type="ARBA" id="ARBA00029766"/>
    </source>
</evidence>
<feature type="domain" description="7,8-dihydro-6-hydroxymethylpterin-pyrophosphokinase" evidence="13">
    <location>
        <begin position="90"/>
        <end position="101"/>
    </location>
</feature>
<keyword evidence="6" id="KW-0547">Nucleotide-binding</keyword>
<evidence type="ECO:0000313" key="14">
    <source>
        <dbReference type="EMBL" id="SHG89798.1"/>
    </source>
</evidence>
<dbReference type="SUPFAM" id="SSF55083">
    <property type="entry name" value="6-hydroxymethyl-7,8-dihydropterin pyrophosphokinase, HPPK"/>
    <property type="match status" value="1"/>
</dbReference>
<dbReference type="InterPro" id="IPR000550">
    <property type="entry name" value="Hppk"/>
</dbReference>
<evidence type="ECO:0000256" key="6">
    <source>
        <dbReference type="ARBA" id="ARBA00022741"/>
    </source>
</evidence>
<dbReference type="UniPathway" id="UPA00077">
    <property type="reaction ID" value="UER00155"/>
</dbReference>
<keyword evidence="7 14" id="KW-0418">Kinase</keyword>
<dbReference type="RefSeq" id="WP_079567996.1">
    <property type="nucleotide sequence ID" value="NZ_LT670818.1"/>
</dbReference>
<sequence length="163" mass="17962">MADVLIALGGNVGDVRATFQKAIANICGMTQGVLKARSSDYSTLPWGDEQQAPFINACIEIETALDPHALLFTLHKIESRFGRDRARERRWGPRTLDLDLIAYDDVAMQEPELTLPHPRAFERAFVLVPLAEIVPDRIIAGQSVASALARLSTEGILRLPELS</sequence>
<evidence type="ECO:0000256" key="2">
    <source>
        <dbReference type="ARBA" id="ARBA00005810"/>
    </source>
</evidence>
<dbReference type="InterPro" id="IPR035907">
    <property type="entry name" value="Hppk_sf"/>
</dbReference>
<evidence type="ECO:0000256" key="5">
    <source>
        <dbReference type="ARBA" id="ARBA00022679"/>
    </source>
</evidence>
<dbReference type="GO" id="GO:0016301">
    <property type="term" value="F:kinase activity"/>
    <property type="evidence" value="ECO:0007669"/>
    <property type="project" value="UniProtKB-KW"/>
</dbReference>
<evidence type="ECO:0000256" key="3">
    <source>
        <dbReference type="ARBA" id="ARBA00013253"/>
    </source>
</evidence>
<evidence type="ECO:0000313" key="15">
    <source>
        <dbReference type="Proteomes" id="UP000190675"/>
    </source>
</evidence>
<proteinExistence type="inferred from homology"/>
<comment type="similarity">
    <text evidence="2">Belongs to the HPPK family.</text>
</comment>
<evidence type="ECO:0000256" key="8">
    <source>
        <dbReference type="ARBA" id="ARBA00022840"/>
    </source>
</evidence>